<gene>
    <name evidence="3" type="ORF">B7R21_18445</name>
</gene>
<sequence length="577" mass="63144">MMPNVTYGADMGGLMRYLVGEGRANEHTEQHLIAGNAAIMAQYGYEVLDRNAAVAIAADLDEPRQVFGTQVRRSVKQFDPATGEPVIDPMTGRQAAVKQDANVWHCSLSLSAEEGHLTDEKWGLIATDFVNRMGFAGDDIGKADARWVAVRHGDSKAGNDHIHIAVSLVREDGTKAHIPYDKRLSQTVTRDLERVHGLVELHPEGRELGERGIVPGAREAAQKRDAVEPDVRRLERSVRAAASASNDEGEFVRRLRAEGLLVRPRFAVGRNDVVQGYTVALRPQKDEPVRWHGGGTLARDLTLPQLCNGWPDEPGQASDAAAEWRATAKNPWKYEPVKPGRETATPAPALFEEYAADMTRLHEYIQRVDPADKATWAHVARDTAGAYAAWSRRLEPTPGPLADAARSLARSAHLRAHETTPRPVRMPAMAGTTALILQAAAKGNNAAAELLLFRQLAVTSNALMSAHAAAKDARRSIELAATLRGQLAGVRDDYKGVIREYTASAAAEKAAANERAWEALPEEFKDIRRMSQANFPVGSPVPTKLTPSERQEQADLLDVRARQARTQRGTDRDGYGR</sequence>
<name>A0A3E0VB90_9MICO</name>
<dbReference type="Proteomes" id="UP000256709">
    <property type="component" value="Unassembled WGS sequence"/>
</dbReference>
<dbReference type="EMBL" id="NBXA01000050">
    <property type="protein sequence ID" value="RFA06758.1"/>
    <property type="molecule type" value="Genomic_DNA"/>
</dbReference>
<protein>
    <recommendedName>
        <fullName evidence="2">MobA/VirD2-like nuclease domain-containing protein</fullName>
    </recommendedName>
</protein>
<feature type="compositionally biased region" description="Basic and acidic residues" evidence="1">
    <location>
        <begin position="568"/>
        <end position="577"/>
    </location>
</feature>
<reference evidence="3 4" key="1">
    <citation type="submission" date="2017-04" db="EMBL/GenBank/DDBJ databases">
        <title>Comparative genome analysis of Subtercola boreus.</title>
        <authorList>
            <person name="Cho Y.-J."/>
            <person name="Cho A."/>
            <person name="Kim O.-S."/>
            <person name="Lee J.-I."/>
        </authorList>
    </citation>
    <scope>NUCLEOTIDE SEQUENCE [LARGE SCALE GENOMIC DNA]</scope>
    <source>
        <strain evidence="3 4">P27444</strain>
    </source>
</reference>
<feature type="domain" description="MobA/VirD2-like nuclease" evidence="2">
    <location>
        <begin position="98"/>
        <end position="198"/>
    </location>
</feature>
<evidence type="ECO:0000259" key="2">
    <source>
        <dbReference type="Pfam" id="PF03432"/>
    </source>
</evidence>
<dbReference type="InterPro" id="IPR005094">
    <property type="entry name" value="Endonuclease_MobA/VirD2"/>
</dbReference>
<accession>A0A3E0VB90</accession>
<dbReference type="Pfam" id="PF03432">
    <property type="entry name" value="Relaxase"/>
    <property type="match status" value="1"/>
</dbReference>
<evidence type="ECO:0000256" key="1">
    <source>
        <dbReference type="SAM" id="MobiDB-lite"/>
    </source>
</evidence>
<comment type="caution">
    <text evidence="3">The sequence shown here is derived from an EMBL/GenBank/DDBJ whole genome shotgun (WGS) entry which is preliminary data.</text>
</comment>
<evidence type="ECO:0000313" key="3">
    <source>
        <dbReference type="EMBL" id="RFA06758.1"/>
    </source>
</evidence>
<feature type="region of interest" description="Disordered" evidence="1">
    <location>
        <begin position="533"/>
        <end position="577"/>
    </location>
</feature>
<dbReference type="OrthoDB" id="4382201at2"/>
<evidence type="ECO:0000313" key="4">
    <source>
        <dbReference type="Proteomes" id="UP000256709"/>
    </source>
</evidence>
<organism evidence="3 4">
    <name type="scientific">Subtercola boreus</name>
    <dbReference type="NCBI Taxonomy" id="120213"/>
    <lineage>
        <taxon>Bacteria</taxon>
        <taxon>Bacillati</taxon>
        <taxon>Actinomycetota</taxon>
        <taxon>Actinomycetes</taxon>
        <taxon>Micrococcales</taxon>
        <taxon>Microbacteriaceae</taxon>
        <taxon>Subtercola</taxon>
    </lineage>
</organism>
<feature type="compositionally biased region" description="Basic and acidic residues" evidence="1">
    <location>
        <begin position="547"/>
        <end position="561"/>
    </location>
</feature>
<proteinExistence type="predicted"/>
<dbReference type="AlphaFoldDB" id="A0A3E0VB90"/>